<name>A0ABQ9GF81_9NEOP</name>
<keyword evidence="2" id="KW-1185">Reference proteome</keyword>
<proteinExistence type="predicted"/>
<comment type="caution">
    <text evidence="1">The sequence shown here is derived from an EMBL/GenBank/DDBJ whole genome shotgun (WGS) entry which is preliminary data.</text>
</comment>
<dbReference type="Proteomes" id="UP001159363">
    <property type="component" value="Chromosome 12"/>
</dbReference>
<sequence length="116" mass="13455">MCFCNFCAIFAVNFESGKGAHCKKTKDEFRYHEARIAPWAENFISLHEKKIDNIQIQLNKQIKDKTAENREKLTPVFSLCVRYVHEEKENFIIHGDFLKFIPVYDVCGSALVAVLL</sequence>
<dbReference type="EMBL" id="JARBHB010000013">
    <property type="protein sequence ID" value="KAJ8869774.1"/>
    <property type="molecule type" value="Genomic_DNA"/>
</dbReference>
<evidence type="ECO:0000313" key="2">
    <source>
        <dbReference type="Proteomes" id="UP001159363"/>
    </source>
</evidence>
<reference evidence="1 2" key="1">
    <citation type="submission" date="2023-02" db="EMBL/GenBank/DDBJ databases">
        <title>LHISI_Scaffold_Assembly.</title>
        <authorList>
            <person name="Stuart O.P."/>
            <person name="Cleave R."/>
            <person name="Magrath M.J.L."/>
            <person name="Mikheyev A.S."/>
        </authorList>
    </citation>
    <scope>NUCLEOTIDE SEQUENCE [LARGE SCALE GENOMIC DNA]</scope>
    <source>
        <strain evidence="1">Daus_M_001</strain>
        <tissue evidence="1">Leg muscle</tissue>
    </source>
</reference>
<evidence type="ECO:0000313" key="1">
    <source>
        <dbReference type="EMBL" id="KAJ8869774.1"/>
    </source>
</evidence>
<accession>A0ABQ9GF81</accession>
<protein>
    <submittedName>
        <fullName evidence="1">Uncharacterized protein</fullName>
    </submittedName>
</protein>
<organism evidence="1 2">
    <name type="scientific">Dryococelus australis</name>
    <dbReference type="NCBI Taxonomy" id="614101"/>
    <lineage>
        <taxon>Eukaryota</taxon>
        <taxon>Metazoa</taxon>
        <taxon>Ecdysozoa</taxon>
        <taxon>Arthropoda</taxon>
        <taxon>Hexapoda</taxon>
        <taxon>Insecta</taxon>
        <taxon>Pterygota</taxon>
        <taxon>Neoptera</taxon>
        <taxon>Polyneoptera</taxon>
        <taxon>Phasmatodea</taxon>
        <taxon>Verophasmatodea</taxon>
        <taxon>Anareolatae</taxon>
        <taxon>Phasmatidae</taxon>
        <taxon>Eurycanthinae</taxon>
        <taxon>Dryococelus</taxon>
    </lineage>
</organism>
<gene>
    <name evidence="1" type="ORF">PR048_028782</name>
</gene>